<dbReference type="EMBL" id="CAJOBF010000262">
    <property type="protein sequence ID" value="CAF3785362.1"/>
    <property type="molecule type" value="Genomic_DNA"/>
</dbReference>
<dbReference type="Proteomes" id="UP000663842">
    <property type="component" value="Unassembled WGS sequence"/>
</dbReference>
<dbReference type="EMBL" id="CAJOBI010337741">
    <property type="protein sequence ID" value="CAF5208385.1"/>
    <property type="molecule type" value="Genomic_DNA"/>
</dbReference>
<evidence type="ECO:0000313" key="1">
    <source>
        <dbReference type="EMBL" id="CAF1616885.1"/>
    </source>
</evidence>
<dbReference type="OrthoDB" id="10002800at2759"/>
<dbReference type="Proteomes" id="UP000681967">
    <property type="component" value="Unassembled WGS sequence"/>
</dbReference>
<sequence>MLDTSMLDNEAGGVSGAFTYSAQYGVRRPSTHPDVYRTQFGSVSADEYLTPMLQPLQRNDNNIARRLSRNSFLIPPQTLVRRLTDEVLELENAF</sequence>
<reference evidence="3" key="1">
    <citation type="submission" date="2021-02" db="EMBL/GenBank/DDBJ databases">
        <authorList>
            <person name="Nowell W R."/>
        </authorList>
    </citation>
    <scope>NUCLEOTIDE SEQUENCE</scope>
</reference>
<dbReference type="AlphaFoldDB" id="A0A816P1H3"/>
<evidence type="ECO:0000313" key="7">
    <source>
        <dbReference type="EMBL" id="CAF3986663.1"/>
    </source>
</evidence>
<protein>
    <submittedName>
        <fullName evidence="3">Uncharacterized protein</fullName>
    </submittedName>
</protein>
<comment type="caution">
    <text evidence="3">The sequence shown here is derived from an EMBL/GenBank/DDBJ whole genome shotgun (WGS) entry which is preliminary data.</text>
</comment>
<dbReference type="EMBL" id="CAJOBJ010000047">
    <property type="protein sequence ID" value="CAF3788592.1"/>
    <property type="molecule type" value="Genomic_DNA"/>
</dbReference>
<evidence type="ECO:0000313" key="8">
    <source>
        <dbReference type="EMBL" id="CAF5208385.1"/>
    </source>
</evidence>
<organism evidence="3 9">
    <name type="scientific">Rotaria magnacalcarata</name>
    <dbReference type="NCBI Taxonomy" id="392030"/>
    <lineage>
        <taxon>Eukaryota</taxon>
        <taxon>Metazoa</taxon>
        <taxon>Spiralia</taxon>
        <taxon>Gnathifera</taxon>
        <taxon>Rotifera</taxon>
        <taxon>Eurotatoria</taxon>
        <taxon>Bdelloidea</taxon>
        <taxon>Philodinida</taxon>
        <taxon>Philodinidae</taxon>
        <taxon>Rotaria</taxon>
    </lineage>
</organism>
<evidence type="ECO:0000313" key="3">
    <source>
        <dbReference type="EMBL" id="CAF2042481.1"/>
    </source>
</evidence>
<dbReference type="Proteomes" id="UP000663834">
    <property type="component" value="Unassembled WGS sequence"/>
</dbReference>
<proteinExistence type="predicted"/>
<evidence type="ECO:0000313" key="4">
    <source>
        <dbReference type="EMBL" id="CAF3745959.1"/>
    </source>
</evidence>
<evidence type="ECO:0000313" key="5">
    <source>
        <dbReference type="EMBL" id="CAF3785362.1"/>
    </source>
</evidence>
<evidence type="ECO:0000313" key="2">
    <source>
        <dbReference type="EMBL" id="CAF1669190.1"/>
    </source>
</evidence>
<evidence type="ECO:0000313" key="10">
    <source>
        <dbReference type="Proteomes" id="UP000663866"/>
    </source>
</evidence>
<dbReference type="EMBL" id="CAJOBG010002142">
    <property type="protein sequence ID" value="CAF3986663.1"/>
    <property type="molecule type" value="Genomic_DNA"/>
</dbReference>
<gene>
    <name evidence="4" type="ORF">BYL167_LOCUS65</name>
    <name evidence="1" type="ORF">CJN711_LOCUS37333</name>
    <name evidence="6" type="ORF">GIL414_LOCUS421</name>
    <name evidence="2" type="ORF">KQP761_LOCUS33893</name>
    <name evidence="3" type="ORF">MBJ925_LOCUS11621</name>
    <name evidence="7" type="ORF">OVN521_LOCUS14244</name>
    <name evidence="8" type="ORF">SMN809_LOCUS77595</name>
    <name evidence="5" type="ORF">UXM345_LOCUS3910</name>
</gene>
<evidence type="ECO:0000313" key="9">
    <source>
        <dbReference type="Proteomes" id="UP000663824"/>
    </source>
</evidence>
<keyword evidence="10" id="KW-1185">Reference proteome</keyword>
<dbReference type="Proteomes" id="UP000663855">
    <property type="component" value="Unassembled WGS sequence"/>
</dbReference>
<dbReference type="Proteomes" id="UP000663824">
    <property type="component" value="Unassembled WGS sequence"/>
</dbReference>
<dbReference type="EMBL" id="CAJNRE010005147">
    <property type="protein sequence ID" value="CAF2042481.1"/>
    <property type="molecule type" value="Genomic_DNA"/>
</dbReference>
<name>A0A816P1H3_9BILA</name>
<dbReference type="EMBL" id="CAJOBH010000005">
    <property type="protein sequence ID" value="CAF3745959.1"/>
    <property type="molecule type" value="Genomic_DNA"/>
</dbReference>
<accession>A0A816P1H3</accession>
<dbReference type="EMBL" id="CAJNOV010018135">
    <property type="protein sequence ID" value="CAF1616885.1"/>
    <property type="molecule type" value="Genomic_DNA"/>
</dbReference>
<dbReference type="Proteomes" id="UP000663866">
    <property type="component" value="Unassembled WGS sequence"/>
</dbReference>
<evidence type="ECO:0000313" key="6">
    <source>
        <dbReference type="EMBL" id="CAF3788592.1"/>
    </source>
</evidence>
<dbReference type="Proteomes" id="UP000681720">
    <property type="component" value="Unassembled WGS sequence"/>
</dbReference>
<dbReference type="Proteomes" id="UP000676336">
    <property type="component" value="Unassembled WGS sequence"/>
</dbReference>
<dbReference type="EMBL" id="CAJNOW010018878">
    <property type="protein sequence ID" value="CAF1669190.1"/>
    <property type="molecule type" value="Genomic_DNA"/>
</dbReference>